<evidence type="ECO:0000313" key="2">
    <source>
        <dbReference type="EMBL" id="MBB4941259.1"/>
    </source>
</evidence>
<dbReference type="Proteomes" id="UP000534286">
    <property type="component" value="Unassembled WGS sequence"/>
</dbReference>
<dbReference type="AlphaFoldDB" id="A0A7W7RZR1"/>
<keyword evidence="3" id="KW-1185">Reference proteome</keyword>
<feature type="transmembrane region" description="Helical" evidence="1">
    <location>
        <begin position="213"/>
        <end position="236"/>
    </location>
</feature>
<feature type="transmembrane region" description="Helical" evidence="1">
    <location>
        <begin position="185"/>
        <end position="207"/>
    </location>
</feature>
<keyword evidence="1" id="KW-1133">Transmembrane helix</keyword>
<proteinExistence type="predicted"/>
<feature type="transmembrane region" description="Helical" evidence="1">
    <location>
        <begin position="12"/>
        <end position="35"/>
    </location>
</feature>
<feature type="transmembrane region" description="Helical" evidence="1">
    <location>
        <begin position="55"/>
        <end position="81"/>
    </location>
</feature>
<evidence type="ECO:0000313" key="3">
    <source>
        <dbReference type="Proteomes" id="UP000534286"/>
    </source>
</evidence>
<dbReference type="RefSeq" id="WP_184757373.1">
    <property type="nucleotide sequence ID" value="NZ_BAABEK010000068.1"/>
</dbReference>
<protein>
    <submittedName>
        <fullName evidence="2">MFS family permease</fullName>
    </submittedName>
</protein>
<gene>
    <name evidence="2" type="ORF">FHR32_005636</name>
</gene>
<keyword evidence="1" id="KW-0472">Membrane</keyword>
<sequence>MAARGRTVTVTVTVTVAVVWGALVTALLTAVPLTLRDRLPDPLATHWNGSAPDRAMSFAGNLAFGLALWLVVWAFLLGAALRGATRHTRLWRAHWWAFLFGWAVLALGVMGSTLYANLDVADWRQAALPGWLIAVVVGAAVAVGVLAGYLGRGEPDRPRDHTETPAMRLRPGQRAVWVGHVSNPWLVGASTVALVATVAVGGLYAAGVLAGQLAWGILIPLLVVTLLGFATSSVGVRVDGGGLRVGFGPFGRLAYRIPIGRIESAWAEERLPTQVGGWGLRGLPGTGRMTVMLRGGDHLVIRRTGGGEFAVSADDAERGAALLNAYVAERSGS</sequence>
<evidence type="ECO:0000256" key="1">
    <source>
        <dbReference type="SAM" id="Phobius"/>
    </source>
</evidence>
<comment type="caution">
    <text evidence="2">The sequence shown here is derived from an EMBL/GenBank/DDBJ whole genome shotgun (WGS) entry which is preliminary data.</text>
</comment>
<dbReference type="EMBL" id="JACHJU010000002">
    <property type="protein sequence ID" value="MBB4941259.1"/>
    <property type="molecule type" value="Genomic_DNA"/>
</dbReference>
<name>A0A7W7RZR1_9ACTN</name>
<accession>A0A7W7RZR1</accession>
<reference evidence="2 3" key="1">
    <citation type="submission" date="2020-08" db="EMBL/GenBank/DDBJ databases">
        <title>Sequencing the genomes of 1000 actinobacteria strains.</title>
        <authorList>
            <person name="Klenk H.-P."/>
        </authorList>
    </citation>
    <scope>NUCLEOTIDE SEQUENCE [LARGE SCALE GENOMIC DNA]</scope>
    <source>
        <strain evidence="2 3">DSM 43023</strain>
    </source>
</reference>
<keyword evidence="1" id="KW-0812">Transmembrane</keyword>
<feature type="transmembrane region" description="Helical" evidence="1">
    <location>
        <begin position="128"/>
        <end position="150"/>
    </location>
</feature>
<feature type="transmembrane region" description="Helical" evidence="1">
    <location>
        <begin position="93"/>
        <end position="116"/>
    </location>
</feature>
<organism evidence="2 3">
    <name type="scientific">Streptosporangium album</name>
    <dbReference type="NCBI Taxonomy" id="47479"/>
    <lineage>
        <taxon>Bacteria</taxon>
        <taxon>Bacillati</taxon>
        <taxon>Actinomycetota</taxon>
        <taxon>Actinomycetes</taxon>
        <taxon>Streptosporangiales</taxon>
        <taxon>Streptosporangiaceae</taxon>
        <taxon>Streptosporangium</taxon>
    </lineage>
</organism>